<dbReference type="EMBL" id="KN837145">
    <property type="protein sequence ID" value="KIJ40330.1"/>
    <property type="molecule type" value="Genomic_DNA"/>
</dbReference>
<organism evidence="1 2">
    <name type="scientific">Sphaerobolus stellatus (strain SS14)</name>
    <dbReference type="NCBI Taxonomy" id="990650"/>
    <lineage>
        <taxon>Eukaryota</taxon>
        <taxon>Fungi</taxon>
        <taxon>Dikarya</taxon>
        <taxon>Basidiomycota</taxon>
        <taxon>Agaricomycotina</taxon>
        <taxon>Agaricomycetes</taxon>
        <taxon>Phallomycetidae</taxon>
        <taxon>Geastrales</taxon>
        <taxon>Sphaerobolaceae</taxon>
        <taxon>Sphaerobolus</taxon>
    </lineage>
</organism>
<sequence>MDHWSIVPIIQEHESLIKLLYDYGGRLDPIFPRPDGLIDTFVGESLEFLAGSLESVKQVVAHGAKIKRPVEKDHFVRTLIKWGPVDDGCVWNYSSGNVFCAKAYRDQTARHRMEVNYNDYISFLKDQGADINALDCIIGYGKSEEILHLEYCTALEYFDFIRSSNVTPDRWPITNGEPPLFRNLQEAVKKGDRYFCRVRREIEYMASILKKHGAVSFPPR</sequence>
<dbReference type="HOGENOM" id="CLU_1256746_0_0_1"/>
<gene>
    <name evidence="1" type="ORF">M422DRAFT_256888</name>
</gene>
<evidence type="ECO:0000313" key="2">
    <source>
        <dbReference type="Proteomes" id="UP000054279"/>
    </source>
</evidence>
<accession>A0A0C9VQ50</accession>
<reference evidence="1 2" key="1">
    <citation type="submission" date="2014-06" db="EMBL/GenBank/DDBJ databases">
        <title>Evolutionary Origins and Diversification of the Mycorrhizal Mutualists.</title>
        <authorList>
            <consortium name="DOE Joint Genome Institute"/>
            <consortium name="Mycorrhizal Genomics Consortium"/>
            <person name="Kohler A."/>
            <person name="Kuo A."/>
            <person name="Nagy L.G."/>
            <person name="Floudas D."/>
            <person name="Copeland A."/>
            <person name="Barry K.W."/>
            <person name="Cichocki N."/>
            <person name="Veneault-Fourrey C."/>
            <person name="LaButti K."/>
            <person name="Lindquist E.A."/>
            <person name="Lipzen A."/>
            <person name="Lundell T."/>
            <person name="Morin E."/>
            <person name="Murat C."/>
            <person name="Riley R."/>
            <person name="Ohm R."/>
            <person name="Sun H."/>
            <person name="Tunlid A."/>
            <person name="Henrissat B."/>
            <person name="Grigoriev I.V."/>
            <person name="Hibbett D.S."/>
            <person name="Martin F."/>
        </authorList>
    </citation>
    <scope>NUCLEOTIDE SEQUENCE [LARGE SCALE GENOMIC DNA]</scope>
    <source>
        <strain evidence="1 2">SS14</strain>
    </source>
</reference>
<keyword evidence="2" id="KW-1185">Reference proteome</keyword>
<proteinExistence type="predicted"/>
<dbReference type="AlphaFoldDB" id="A0A0C9VQ50"/>
<protein>
    <submittedName>
        <fullName evidence="1">Uncharacterized protein</fullName>
    </submittedName>
</protein>
<name>A0A0C9VQ50_SPHS4</name>
<evidence type="ECO:0000313" key="1">
    <source>
        <dbReference type="EMBL" id="KIJ40330.1"/>
    </source>
</evidence>
<dbReference type="Proteomes" id="UP000054279">
    <property type="component" value="Unassembled WGS sequence"/>
</dbReference>